<feature type="region of interest" description="Disordered" evidence="1">
    <location>
        <begin position="1"/>
        <end position="23"/>
    </location>
</feature>
<keyword evidence="3" id="KW-1185">Reference proteome</keyword>
<protein>
    <submittedName>
        <fullName evidence="2">Uncharacterized protein</fullName>
    </submittedName>
</protein>
<name>A0ABU5T7S2_9MICC</name>
<dbReference type="Proteomes" id="UP001304769">
    <property type="component" value="Unassembled WGS sequence"/>
</dbReference>
<evidence type="ECO:0000313" key="3">
    <source>
        <dbReference type="Proteomes" id="UP001304769"/>
    </source>
</evidence>
<comment type="caution">
    <text evidence="2">The sequence shown here is derived from an EMBL/GenBank/DDBJ whole genome shotgun (WGS) entry which is preliminary data.</text>
</comment>
<dbReference type="EMBL" id="JAYGGQ010000010">
    <property type="protein sequence ID" value="MEA5455707.1"/>
    <property type="molecule type" value="Genomic_DNA"/>
</dbReference>
<reference evidence="2 3" key="1">
    <citation type="submission" date="2023-12" db="EMBL/GenBank/DDBJ databases">
        <title>Sinomonas terricola sp. nov, isolated from litchi orchard soil in Guangdong, PR China.</title>
        <authorList>
            <person name="Jiaxin W."/>
            <person name="Yang Z."/>
            <person name="Honghui Z."/>
        </authorList>
    </citation>
    <scope>NUCLEOTIDE SEQUENCE [LARGE SCALE GENOMIC DNA]</scope>
    <source>
        <strain evidence="2 3">JGH33</strain>
    </source>
</reference>
<evidence type="ECO:0000256" key="1">
    <source>
        <dbReference type="SAM" id="MobiDB-lite"/>
    </source>
</evidence>
<evidence type="ECO:0000313" key="2">
    <source>
        <dbReference type="EMBL" id="MEA5455707.1"/>
    </source>
</evidence>
<proteinExistence type="predicted"/>
<organism evidence="2 3">
    <name type="scientific">Sinomonas terricola</name>
    <dbReference type="NCBI Taxonomy" id="3110330"/>
    <lineage>
        <taxon>Bacteria</taxon>
        <taxon>Bacillati</taxon>
        <taxon>Actinomycetota</taxon>
        <taxon>Actinomycetes</taxon>
        <taxon>Micrococcales</taxon>
        <taxon>Micrococcaceae</taxon>
        <taxon>Sinomonas</taxon>
    </lineage>
</organism>
<sequence>MAEQLPDDGLTLGRPDPAGAPAAPLESRLYRAPELGEVAQLSARGAVVRLNPRQSAIGSLFVTGSRGAAWEDVSRVSGAQSVHREQIGTVVPTAGGRPLVGYVNRDAVVVLRHVRLLRRALFIAGGGPLAVQTFDGSATAVASSLGEGQRTVLTLLRIGSMLELRAESVPHEWDDGQIWREFGFSMTIGLGRR</sequence>
<dbReference type="RefSeq" id="WP_323279588.1">
    <property type="nucleotide sequence ID" value="NZ_JAYGGQ010000010.1"/>
</dbReference>
<accession>A0ABU5T7S2</accession>
<gene>
    <name evidence="2" type="ORF">SPF06_13315</name>
</gene>